<feature type="compositionally biased region" description="Low complexity" evidence="1">
    <location>
        <begin position="785"/>
        <end position="798"/>
    </location>
</feature>
<organism evidence="3 4">
    <name type="scientific">Sorangium cellulosum</name>
    <name type="common">Polyangium cellulosum</name>
    <dbReference type="NCBI Taxonomy" id="56"/>
    <lineage>
        <taxon>Bacteria</taxon>
        <taxon>Pseudomonadati</taxon>
        <taxon>Myxococcota</taxon>
        <taxon>Polyangia</taxon>
        <taxon>Polyangiales</taxon>
        <taxon>Polyangiaceae</taxon>
        <taxon>Sorangium</taxon>
    </lineage>
</organism>
<dbReference type="NCBIfam" id="NF033446">
    <property type="entry name" value="BREX_PglZ_2"/>
    <property type="match status" value="1"/>
</dbReference>
<accession>A0A2L0ESN6</accession>
<evidence type="ECO:0000313" key="3">
    <source>
        <dbReference type="EMBL" id="AUX42280.1"/>
    </source>
</evidence>
<dbReference type="EMBL" id="CP012673">
    <property type="protein sequence ID" value="AUX42280.1"/>
    <property type="molecule type" value="Genomic_DNA"/>
</dbReference>
<sequence length="938" mass="101552">MIEAPHLSMVDLHDELALIHRRKHRTYTTALYATGEQGELTLKLDAGGIPFKVRPVRCELDFRRALADASETENLALLVDYPADRLPADLQGRIAAGKVYPVDRSRRVARLFNASAVSAEVLSCRPLCDALLADPKPFSYSIAGSTVDLHTSWRALLFRATGFPHDGELSEARLAQHCATHAPPPGFAARLGAMTAAGKELLGYLERSVGPLAVLAWRAWEEGKARTVAALAFVLDGGGERVRHDAGLRGSLAQALKGLDPALADAPRRNPALIERWAALAGDLYLRLSDEVARAVLAEANEVVADREVAEALAGSRFLRVAFESTSQRLARVLRAAAAGPIDAEHLDEARAALDRLGHHVLHKTQEGGELVVRARMAVRLLAYLLSRPDLDRSAALLGSYGHVFALAEHYVAHGSYVDFARARARGPVDSELEKSIDAMLVRADVLRERDDEAFARAYVAWLNSGSPKSPTVIPISEGLDAFAAAFVKDQPHRRLLVALLDGMSWANAVELLQDCELKEYAPLRWCLDRGGGRVVPMLAALPSLTGVSRAALFAGKRVKAGEPLDTGKDPERFATHAGLRRAGIEDAVLYLKDSVETSSGDLHPKAIALVRSPDRVVGLVINALDDQLGGARQVRVPADLGHIKPLGRLLVEAREANRAVLLIADHGHVRTDRMASVGRAGDGKRYRYLGDDDKSEDGEVVATREVAWAPRGKTKVAMLYRDRDAYGSTAATGEHGGASLAEIVTPAILVGSDQLRRRVEVTEGRDDAELEVAPYPRPEWWDLAAPAPARPQPASRPKTPPPPPPPKKHQPLLPIFESASPAPPPPPPPRAEPADESPWLTRLCASRAFDGRTAAERKRLREVIAPRVALLADAGGALPADVFAHRAGVLPHAVGGVVSELQEWINFDAYLIVEHDPRSKRVTLNVPLLDEYLKEAG</sequence>
<dbReference type="InterPro" id="IPR058882">
    <property type="entry name" value="PglZ_C"/>
</dbReference>
<feature type="region of interest" description="Disordered" evidence="1">
    <location>
        <begin position="782"/>
        <end position="837"/>
    </location>
</feature>
<dbReference type="Proteomes" id="UP000238348">
    <property type="component" value="Chromosome"/>
</dbReference>
<proteinExistence type="predicted"/>
<reference evidence="3 4" key="1">
    <citation type="submission" date="2015-09" db="EMBL/GenBank/DDBJ databases">
        <title>Sorangium comparison.</title>
        <authorList>
            <person name="Zaburannyi N."/>
            <person name="Bunk B."/>
            <person name="Overmann J."/>
            <person name="Mueller R."/>
        </authorList>
    </citation>
    <scope>NUCLEOTIDE SEQUENCE [LARGE SCALE GENOMIC DNA]</scope>
    <source>
        <strain evidence="3 4">So ce26</strain>
    </source>
</reference>
<name>A0A2L0ESN6_SORCE</name>
<feature type="compositionally biased region" description="Pro residues" evidence="1">
    <location>
        <begin position="822"/>
        <end position="832"/>
    </location>
</feature>
<evidence type="ECO:0000256" key="1">
    <source>
        <dbReference type="SAM" id="MobiDB-lite"/>
    </source>
</evidence>
<dbReference type="RefSeq" id="WP_104981118.1">
    <property type="nucleotide sequence ID" value="NZ_CP012673.1"/>
</dbReference>
<evidence type="ECO:0000259" key="2">
    <source>
        <dbReference type="Pfam" id="PF25863"/>
    </source>
</evidence>
<dbReference type="OrthoDB" id="5489294at2"/>
<feature type="domain" description="Alkaline phosphatase-like protein PglZ C-terminal" evidence="2">
    <location>
        <begin position="837"/>
        <end position="932"/>
    </location>
</feature>
<evidence type="ECO:0000313" key="4">
    <source>
        <dbReference type="Proteomes" id="UP000238348"/>
    </source>
</evidence>
<dbReference type="Pfam" id="PF25863">
    <property type="entry name" value="PglZ_C"/>
    <property type="match status" value="1"/>
</dbReference>
<dbReference type="Pfam" id="PF08665">
    <property type="entry name" value="PglZ"/>
    <property type="match status" value="1"/>
</dbReference>
<dbReference type="InterPro" id="IPR047992">
    <property type="entry name" value="BREX_PglZ"/>
</dbReference>
<protein>
    <submittedName>
        <fullName evidence="3">Bacteriophage resistance protein PglZ</fullName>
    </submittedName>
</protein>
<dbReference type="AlphaFoldDB" id="A0A2L0ESN6"/>
<feature type="compositionally biased region" description="Low complexity" evidence="1">
    <location>
        <begin position="812"/>
        <end position="821"/>
    </location>
</feature>
<gene>
    <name evidence="3" type="primary">pglZ</name>
    <name evidence="3" type="ORF">SOCE26_037100</name>
</gene>